<dbReference type="CDD" id="cd02440">
    <property type="entry name" value="AdoMet_MTases"/>
    <property type="match status" value="1"/>
</dbReference>
<dbReference type="KEGG" id="lrs:PX52LOC_04221"/>
<sequence length="267" mass="30587">MAVAERLCRYYQTWFSNPSPEADELVALHAQEDKAAYLEKYFHHEVEKGKMAVERFLGLNREWVGGRALDFGCGAGGLTFAIREQTRSALGIDLEEYKLSFARQQAELRGTTDIDFICYPGDRIPAADSAFDVVFCVDVMEHLPKPDESLAEIRRVLKPGGLLLLSFGPPWGHPHGKHTWTRLPGWWTHLLFPQSACMKTIGLPADTTWEQLGLHRLTVSKFERLMRASGFRQLYRQYNIQRPVKWLKHVPGVRDLFISEVVAVYRK</sequence>
<dbReference type="RefSeq" id="WP_149111876.1">
    <property type="nucleotide sequence ID" value="NZ_CP042425.1"/>
</dbReference>
<dbReference type="EMBL" id="CP042425">
    <property type="protein sequence ID" value="QEL17238.1"/>
    <property type="molecule type" value="Genomic_DNA"/>
</dbReference>
<reference evidence="3" key="1">
    <citation type="submission" date="2019-08" db="EMBL/GenBank/DDBJ databases">
        <title>Limnoglobus roseus gen. nov., sp. nov., a novel freshwater planctomycete with a giant genome from the family Gemmataceae.</title>
        <authorList>
            <person name="Kulichevskaya I.S."/>
            <person name="Naumoff D.G."/>
            <person name="Miroshnikov K."/>
            <person name="Ivanova A."/>
            <person name="Philippov D.A."/>
            <person name="Hakobyan A."/>
            <person name="Rijpstra I.C."/>
            <person name="Sinninghe Damste J.S."/>
            <person name="Liesack W."/>
            <person name="Dedysh S.N."/>
        </authorList>
    </citation>
    <scope>NUCLEOTIDE SEQUENCE [LARGE SCALE GENOMIC DNA]</scope>
    <source>
        <strain evidence="3">PX52</strain>
    </source>
</reference>
<organism evidence="2 3">
    <name type="scientific">Limnoglobus roseus</name>
    <dbReference type="NCBI Taxonomy" id="2598579"/>
    <lineage>
        <taxon>Bacteria</taxon>
        <taxon>Pseudomonadati</taxon>
        <taxon>Planctomycetota</taxon>
        <taxon>Planctomycetia</taxon>
        <taxon>Gemmatales</taxon>
        <taxon>Gemmataceae</taxon>
        <taxon>Limnoglobus</taxon>
    </lineage>
</organism>
<accession>A0A5C1AJZ7</accession>
<dbReference type="InterPro" id="IPR029063">
    <property type="entry name" value="SAM-dependent_MTases_sf"/>
</dbReference>
<dbReference type="Proteomes" id="UP000324974">
    <property type="component" value="Chromosome"/>
</dbReference>
<keyword evidence="3" id="KW-1185">Reference proteome</keyword>
<dbReference type="SUPFAM" id="SSF53335">
    <property type="entry name" value="S-adenosyl-L-methionine-dependent methyltransferases"/>
    <property type="match status" value="1"/>
</dbReference>
<name>A0A5C1AJZ7_9BACT</name>
<dbReference type="GO" id="GO:0032259">
    <property type="term" value="P:methylation"/>
    <property type="evidence" value="ECO:0007669"/>
    <property type="project" value="UniProtKB-KW"/>
</dbReference>
<protein>
    <submittedName>
        <fullName evidence="2">Methyltransferase</fullName>
    </submittedName>
</protein>
<keyword evidence="2" id="KW-0489">Methyltransferase</keyword>
<evidence type="ECO:0000313" key="2">
    <source>
        <dbReference type="EMBL" id="QEL17238.1"/>
    </source>
</evidence>
<dbReference type="GO" id="GO:0008757">
    <property type="term" value="F:S-adenosylmethionine-dependent methyltransferase activity"/>
    <property type="evidence" value="ECO:0007669"/>
    <property type="project" value="InterPro"/>
</dbReference>
<dbReference type="InterPro" id="IPR013216">
    <property type="entry name" value="Methyltransf_11"/>
</dbReference>
<dbReference type="Pfam" id="PF08241">
    <property type="entry name" value="Methyltransf_11"/>
    <property type="match status" value="1"/>
</dbReference>
<dbReference type="PANTHER" id="PTHR42912">
    <property type="entry name" value="METHYLTRANSFERASE"/>
    <property type="match status" value="1"/>
</dbReference>
<keyword evidence="2" id="KW-0808">Transferase</keyword>
<dbReference type="AlphaFoldDB" id="A0A5C1AJZ7"/>
<gene>
    <name evidence="2" type="ORF">PX52LOC_04221</name>
</gene>
<proteinExistence type="predicted"/>
<dbReference type="Gene3D" id="3.40.50.150">
    <property type="entry name" value="Vaccinia Virus protein VP39"/>
    <property type="match status" value="1"/>
</dbReference>
<dbReference type="InterPro" id="IPR050508">
    <property type="entry name" value="Methyltransf_Superfamily"/>
</dbReference>
<dbReference type="PANTHER" id="PTHR42912:SF93">
    <property type="entry name" value="N6-ADENOSINE-METHYLTRANSFERASE TMT1A"/>
    <property type="match status" value="1"/>
</dbReference>
<evidence type="ECO:0000259" key="1">
    <source>
        <dbReference type="Pfam" id="PF08241"/>
    </source>
</evidence>
<evidence type="ECO:0000313" key="3">
    <source>
        <dbReference type="Proteomes" id="UP000324974"/>
    </source>
</evidence>
<feature type="domain" description="Methyltransferase type 11" evidence="1">
    <location>
        <begin position="69"/>
        <end position="164"/>
    </location>
</feature>
<dbReference type="OrthoDB" id="272052at2"/>